<dbReference type="EMBL" id="JAKKPZ010000002">
    <property type="protein sequence ID" value="KAI1726242.1"/>
    <property type="molecule type" value="Genomic_DNA"/>
</dbReference>
<gene>
    <name evidence="12" type="ORF">DdX_02950</name>
</gene>
<dbReference type="SUPFAM" id="SSF81324">
    <property type="entry name" value="Voltage-gated potassium channels"/>
    <property type="match status" value="2"/>
</dbReference>
<dbReference type="AlphaFoldDB" id="A0AAD4RCL6"/>
<keyword evidence="13" id="KW-1185">Reference proteome</keyword>
<evidence type="ECO:0000256" key="2">
    <source>
        <dbReference type="ARBA" id="ARBA00022448"/>
    </source>
</evidence>
<evidence type="ECO:0000256" key="1">
    <source>
        <dbReference type="ARBA" id="ARBA00004141"/>
    </source>
</evidence>
<evidence type="ECO:0000256" key="6">
    <source>
        <dbReference type="ARBA" id="ARBA00023136"/>
    </source>
</evidence>
<evidence type="ECO:0000256" key="8">
    <source>
        <dbReference type="RuleBase" id="RU003857"/>
    </source>
</evidence>
<dbReference type="PANTHER" id="PTHR11003:SF312">
    <property type="entry name" value="POTASSIUM CHANNEL DOMAIN-CONTAINING PROTEIN"/>
    <property type="match status" value="1"/>
</dbReference>
<sequence>MKGYDGFYGNRSTFNCQNALTGLASTCVFQGGTTARSPTPEHQVEGGLFRPHELDTTAIPKISKPSLMKAKQTEYLKSGTSSQPRVSSGTGLAGHSSTGGLPRGQSTTSSRPTFHSVNTLSSLGTSIAQKGKQRTRTSVGRLKIQGRRLSRYIRDPRLLVPVIKGIYQRWHLKHLIPLAFVMIYMLLGAIIFLWFEGQAEKINMAKRHQAYRRERQLFVKRIDEIMYDRAASMPLQRRLFVEEALDHFHEQLHMEPVVTEPQWSLSTAMYYSGTVFTTIGYGDVACSTVWGRILTVIYAIVGIPLMLITLNELGKFLYKTINEMVARITKLFEKAVEHKISTTNEPEVLPTQKVSTGDGTAMQERRVSFKIITEDELTLNLDAVDDPQPGKALSASPSIDRPSAICVDAPDVPPNAVVDLETGIVQEGIEEGNYDDDLELLNDDGDRAGDQKETPRMPVLVAISCTLGWIFLCAALFKIWETDWTYAESCYFICFSLSTIGLGDVNVKRRDLMVVCFVFVIIGLSLVSMCINVIQSALEDLYRRLLMKILMDYQAKLAQGGDHRGASVGMMRMWGSSKTARYLMPMLSADTRLAVMHKIQEEAKETGLEIPPIFEDIDQKTGMPKILAKSKETDPERQSAIAEELVRQADAHATASHDRLENASARSPMPSVVCYETDAQTDIIFSVDKNDQTTIVEFIESGIQAEHQTTKIVVEDSFVQTDAPTQTIYEELGIQTEFSAEPSEPPEPLQPKEVDNASWVDEGIQTDLSSHVSTSDDETQTRPTDLSDAETMTATTSFSSLEVQTEKVWTMDQQLQTHLVDVLESEMQTEHPETKNERIQTPYPELTEAECQTEENEVSDANKKALSKISQARRRLRKAFQSQNASSSDSGKRRVSHGDRPTLSEWSEMPEEDEEEPLDELVESEESLDWDPIDGLHAEKQRPVSDLKKMFDRNMPRRTASKKK</sequence>
<dbReference type="Pfam" id="PF07885">
    <property type="entry name" value="Ion_trans_2"/>
    <property type="match status" value="2"/>
</dbReference>
<evidence type="ECO:0000313" key="12">
    <source>
        <dbReference type="EMBL" id="KAI1726242.1"/>
    </source>
</evidence>
<keyword evidence="4 10" id="KW-1133">Transmembrane helix</keyword>
<evidence type="ECO:0000256" key="3">
    <source>
        <dbReference type="ARBA" id="ARBA00022692"/>
    </source>
</evidence>
<accession>A0AAD4RCL6</accession>
<feature type="compositionally biased region" description="Acidic residues" evidence="9">
    <location>
        <begin position="849"/>
        <end position="858"/>
    </location>
</feature>
<keyword evidence="2 8" id="KW-0813">Transport</keyword>
<evidence type="ECO:0000313" key="13">
    <source>
        <dbReference type="Proteomes" id="UP001201812"/>
    </source>
</evidence>
<dbReference type="GO" id="GO:0030322">
    <property type="term" value="P:stabilization of membrane potential"/>
    <property type="evidence" value="ECO:0007669"/>
    <property type="project" value="TreeGrafter"/>
</dbReference>
<feature type="region of interest" description="Disordered" evidence="9">
    <location>
        <begin position="768"/>
        <end position="791"/>
    </location>
</feature>
<comment type="subcellular location">
    <subcellularLocation>
        <location evidence="1">Membrane</location>
        <topology evidence="1">Multi-pass membrane protein</topology>
    </subcellularLocation>
</comment>
<feature type="transmembrane region" description="Helical" evidence="10">
    <location>
        <begin position="486"/>
        <end position="505"/>
    </location>
</feature>
<keyword evidence="7 8" id="KW-0407">Ion channel</keyword>
<feature type="region of interest" description="Disordered" evidence="9">
    <location>
        <begin position="849"/>
        <end position="964"/>
    </location>
</feature>
<feature type="domain" description="Potassium channel" evidence="11">
    <location>
        <begin position="466"/>
        <end position="539"/>
    </location>
</feature>
<dbReference type="Gene3D" id="1.10.287.70">
    <property type="match status" value="1"/>
</dbReference>
<dbReference type="InterPro" id="IPR003280">
    <property type="entry name" value="2pore_dom_K_chnl"/>
</dbReference>
<keyword evidence="5 8" id="KW-0406">Ion transport</keyword>
<feature type="compositionally biased region" description="Basic and acidic residues" evidence="9">
    <location>
        <begin position="890"/>
        <end position="902"/>
    </location>
</feature>
<feature type="compositionally biased region" description="Polar residues" evidence="9">
    <location>
        <begin position="880"/>
        <end position="889"/>
    </location>
</feature>
<proteinExistence type="inferred from homology"/>
<dbReference type="PANTHER" id="PTHR11003">
    <property type="entry name" value="POTASSIUM CHANNEL, SUBFAMILY K"/>
    <property type="match status" value="1"/>
</dbReference>
<comment type="similarity">
    <text evidence="8">Belongs to the two pore domain potassium channel (TC 1.A.1.8) family.</text>
</comment>
<feature type="transmembrane region" description="Helical" evidence="10">
    <location>
        <begin position="289"/>
        <end position="310"/>
    </location>
</feature>
<dbReference type="GO" id="GO:0015271">
    <property type="term" value="F:outward rectifier potassium channel activity"/>
    <property type="evidence" value="ECO:0007669"/>
    <property type="project" value="TreeGrafter"/>
</dbReference>
<keyword evidence="3 8" id="KW-0812">Transmembrane</keyword>
<organism evidence="12 13">
    <name type="scientific">Ditylenchus destructor</name>
    <dbReference type="NCBI Taxonomy" id="166010"/>
    <lineage>
        <taxon>Eukaryota</taxon>
        <taxon>Metazoa</taxon>
        <taxon>Ecdysozoa</taxon>
        <taxon>Nematoda</taxon>
        <taxon>Chromadorea</taxon>
        <taxon>Rhabditida</taxon>
        <taxon>Tylenchina</taxon>
        <taxon>Tylenchomorpha</taxon>
        <taxon>Sphaerularioidea</taxon>
        <taxon>Anguinidae</taxon>
        <taxon>Anguininae</taxon>
        <taxon>Ditylenchus</taxon>
    </lineage>
</organism>
<evidence type="ECO:0000256" key="5">
    <source>
        <dbReference type="ARBA" id="ARBA00023065"/>
    </source>
</evidence>
<evidence type="ECO:0000256" key="9">
    <source>
        <dbReference type="SAM" id="MobiDB-lite"/>
    </source>
</evidence>
<feature type="transmembrane region" description="Helical" evidence="10">
    <location>
        <begin position="175"/>
        <end position="195"/>
    </location>
</feature>
<evidence type="ECO:0000256" key="10">
    <source>
        <dbReference type="SAM" id="Phobius"/>
    </source>
</evidence>
<name>A0AAD4RCL6_9BILA</name>
<feature type="domain" description="Potassium channel" evidence="11">
    <location>
        <begin position="261"/>
        <end position="318"/>
    </location>
</feature>
<dbReference type="InterPro" id="IPR013099">
    <property type="entry name" value="K_chnl_dom"/>
</dbReference>
<protein>
    <submittedName>
        <fullName evidence="12">Ion channel domain-containing protein</fullName>
    </submittedName>
</protein>
<comment type="caution">
    <text evidence="12">The sequence shown here is derived from an EMBL/GenBank/DDBJ whole genome shotgun (WGS) entry which is preliminary data.</text>
</comment>
<dbReference type="Proteomes" id="UP001201812">
    <property type="component" value="Unassembled WGS sequence"/>
</dbReference>
<evidence type="ECO:0000256" key="4">
    <source>
        <dbReference type="ARBA" id="ARBA00022989"/>
    </source>
</evidence>
<feature type="compositionally biased region" description="Acidic residues" evidence="9">
    <location>
        <begin position="908"/>
        <end position="932"/>
    </location>
</feature>
<dbReference type="GO" id="GO:0005886">
    <property type="term" value="C:plasma membrane"/>
    <property type="evidence" value="ECO:0007669"/>
    <property type="project" value="TreeGrafter"/>
</dbReference>
<reference evidence="12" key="1">
    <citation type="submission" date="2022-01" db="EMBL/GenBank/DDBJ databases">
        <title>Genome Sequence Resource for Two Populations of Ditylenchus destructor, the Migratory Endoparasitic Phytonematode.</title>
        <authorList>
            <person name="Zhang H."/>
            <person name="Lin R."/>
            <person name="Xie B."/>
        </authorList>
    </citation>
    <scope>NUCLEOTIDE SEQUENCE</scope>
    <source>
        <strain evidence="12">BazhouSP</strain>
    </source>
</reference>
<dbReference type="PRINTS" id="PR01333">
    <property type="entry name" value="2POREKCHANEL"/>
</dbReference>
<keyword evidence="6 10" id="KW-0472">Membrane</keyword>
<dbReference type="GO" id="GO:0022841">
    <property type="term" value="F:potassium ion leak channel activity"/>
    <property type="evidence" value="ECO:0007669"/>
    <property type="project" value="TreeGrafter"/>
</dbReference>
<evidence type="ECO:0000259" key="11">
    <source>
        <dbReference type="Pfam" id="PF07885"/>
    </source>
</evidence>
<feature type="compositionally biased region" description="Basic and acidic residues" evidence="9">
    <location>
        <begin position="934"/>
        <end position="955"/>
    </location>
</feature>
<feature type="region of interest" description="Disordered" evidence="9">
    <location>
        <begin position="74"/>
        <end position="115"/>
    </location>
</feature>
<feature type="transmembrane region" description="Helical" evidence="10">
    <location>
        <begin position="459"/>
        <end position="480"/>
    </location>
</feature>
<feature type="transmembrane region" description="Helical" evidence="10">
    <location>
        <begin position="512"/>
        <end position="534"/>
    </location>
</feature>
<feature type="compositionally biased region" description="Polar residues" evidence="9">
    <location>
        <begin position="78"/>
        <end position="115"/>
    </location>
</feature>
<evidence type="ECO:0000256" key="7">
    <source>
        <dbReference type="ARBA" id="ARBA00023303"/>
    </source>
</evidence>